<keyword evidence="6 7" id="KW-0472">Membrane</keyword>
<proteinExistence type="inferred from homology"/>
<dbReference type="Proteomes" id="UP000295008">
    <property type="component" value="Unassembled WGS sequence"/>
</dbReference>
<evidence type="ECO:0000256" key="3">
    <source>
        <dbReference type="ARBA" id="ARBA00022475"/>
    </source>
</evidence>
<keyword evidence="3" id="KW-1003">Cell membrane</keyword>
<feature type="transmembrane region" description="Helical" evidence="7">
    <location>
        <begin position="21"/>
        <end position="47"/>
    </location>
</feature>
<evidence type="ECO:0000313" key="9">
    <source>
        <dbReference type="EMBL" id="TCL76771.1"/>
    </source>
</evidence>
<dbReference type="EMBL" id="SLUN01000001">
    <property type="protein sequence ID" value="TCL76771.1"/>
    <property type="molecule type" value="Genomic_DNA"/>
</dbReference>
<evidence type="ECO:0000256" key="7">
    <source>
        <dbReference type="RuleBase" id="RU363032"/>
    </source>
</evidence>
<comment type="similarity">
    <text evidence="7">Belongs to the binding-protein-dependent transport system permease family.</text>
</comment>
<comment type="caution">
    <text evidence="9">The sequence shown here is derived from an EMBL/GenBank/DDBJ whole genome shotgun (WGS) entry which is preliminary data.</text>
</comment>
<keyword evidence="10" id="KW-1185">Reference proteome</keyword>
<feature type="domain" description="ABC transmembrane type-1" evidence="8">
    <location>
        <begin position="91"/>
        <end position="280"/>
    </location>
</feature>
<feature type="transmembrane region" description="Helical" evidence="7">
    <location>
        <begin position="126"/>
        <end position="147"/>
    </location>
</feature>
<keyword evidence="5 7" id="KW-1133">Transmembrane helix</keyword>
<dbReference type="InterPro" id="IPR035906">
    <property type="entry name" value="MetI-like_sf"/>
</dbReference>
<keyword evidence="2 7" id="KW-0813">Transport</keyword>
<dbReference type="GO" id="GO:0005886">
    <property type="term" value="C:plasma membrane"/>
    <property type="evidence" value="ECO:0007669"/>
    <property type="project" value="UniProtKB-SubCell"/>
</dbReference>
<feature type="transmembrane region" description="Helical" evidence="7">
    <location>
        <begin position="97"/>
        <end position="119"/>
    </location>
</feature>
<dbReference type="GO" id="GO:0055085">
    <property type="term" value="P:transmembrane transport"/>
    <property type="evidence" value="ECO:0007669"/>
    <property type="project" value="InterPro"/>
</dbReference>
<evidence type="ECO:0000313" key="10">
    <source>
        <dbReference type="Proteomes" id="UP000295008"/>
    </source>
</evidence>
<protein>
    <submittedName>
        <fullName evidence="9">Arabinosaccharide transport system permease protein</fullName>
    </submittedName>
</protein>
<evidence type="ECO:0000256" key="2">
    <source>
        <dbReference type="ARBA" id="ARBA00022448"/>
    </source>
</evidence>
<evidence type="ECO:0000256" key="1">
    <source>
        <dbReference type="ARBA" id="ARBA00004651"/>
    </source>
</evidence>
<dbReference type="Pfam" id="PF00528">
    <property type="entry name" value="BPD_transp_1"/>
    <property type="match status" value="1"/>
</dbReference>
<dbReference type="PROSITE" id="PS50928">
    <property type="entry name" value="ABC_TM1"/>
    <property type="match status" value="1"/>
</dbReference>
<dbReference type="CDD" id="cd06261">
    <property type="entry name" value="TM_PBP2"/>
    <property type="match status" value="1"/>
</dbReference>
<comment type="subcellular location">
    <subcellularLocation>
        <location evidence="1 7">Cell membrane</location>
        <topology evidence="1 7">Multi-pass membrane protein</topology>
    </subcellularLocation>
</comment>
<accession>A0A4R1SBA7</accession>
<dbReference type="SUPFAM" id="SSF161098">
    <property type="entry name" value="MetI-like"/>
    <property type="match status" value="1"/>
</dbReference>
<keyword evidence="4 7" id="KW-0812">Transmembrane</keyword>
<reference evidence="9 10" key="1">
    <citation type="submission" date="2019-03" db="EMBL/GenBank/DDBJ databases">
        <title>Genomic Encyclopedia of Type Strains, Phase IV (KMG-IV): sequencing the most valuable type-strain genomes for metagenomic binning, comparative biology and taxonomic classification.</title>
        <authorList>
            <person name="Goeker M."/>
        </authorList>
    </citation>
    <scope>NUCLEOTIDE SEQUENCE [LARGE SCALE GENOMIC DNA]</scope>
    <source>
        <strain evidence="9 10">LX-B</strain>
    </source>
</reference>
<dbReference type="InterPro" id="IPR000515">
    <property type="entry name" value="MetI-like"/>
</dbReference>
<feature type="transmembrane region" description="Helical" evidence="7">
    <location>
        <begin position="159"/>
        <end position="176"/>
    </location>
</feature>
<gene>
    <name evidence="9" type="ORF">EDC14_100151</name>
</gene>
<dbReference type="PANTHER" id="PTHR43744:SF2">
    <property type="entry name" value="ARABINOOLIGOSACCHARIDES TRANSPORT SYSTEM PERMEASE PROTEIN ARAQ"/>
    <property type="match status" value="1"/>
</dbReference>
<evidence type="ECO:0000256" key="6">
    <source>
        <dbReference type="ARBA" id="ARBA00023136"/>
    </source>
</evidence>
<sequence length="295" mass="32935">MNRSMEMSAAADPMAPKKRQFRPATLVAMLVLLAFSLFTLAPFYFMLVSSFKPGAEMIRNGINVNLQPEIMSLQNYGALFTGKEGIYLHWYKNSVMITFFQTVVSIFLSAMVGYALAVYRFRGRNLIFVCVLVVMMVPIEILILPLYQLIVSIRLIDTYAGVILPFAVPPVAVFFFRQFAVGLPKDLIDAGRIDGCSEFGIYFRIMMPIMKPAFGAMTILQAMFSWNSVVWPLIALRSDENMTLPIGLASLMTPYGNNYDMLMSGAVLSVIPIIIVFFCNQKAFISGLTVGAIKE</sequence>
<organism evidence="9 10">
    <name type="scientific">Hydrogenispora ethanolica</name>
    <dbReference type="NCBI Taxonomy" id="1082276"/>
    <lineage>
        <taxon>Bacteria</taxon>
        <taxon>Bacillati</taxon>
        <taxon>Bacillota</taxon>
        <taxon>Hydrogenispora</taxon>
    </lineage>
</organism>
<dbReference type="AlphaFoldDB" id="A0A4R1SBA7"/>
<dbReference type="PANTHER" id="PTHR43744">
    <property type="entry name" value="ABC TRANSPORTER PERMEASE PROTEIN MG189-RELATED-RELATED"/>
    <property type="match status" value="1"/>
</dbReference>
<feature type="transmembrane region" description="Helical" evidence="7">
    <location>
        <begin position="213"/>
        <end position="234"/>
    </location>
</feature>
<feature type="transmembrane region" description="Helical" evidence="7">
    <location>
        <begin position="261"/>
        <end position="279"/>
    </location>
</feature>
<evidence type="ECO:0000256" key="5">
    <source>
        <dbReference type="ARBA" id="ARBA00022989"/>
    </source>
</evidence>
<evidence type="ECO:0000256" key="4">
    <source>
        <dbReference type="ARBA" id="ARBA00022692"/>
    </source>
</evidence>
<dbReference type="Gene3D" id="1.10.3720.10">
    <property type="entry name" value="MetI-like"/>
    <property type="match status" value="1"/>
</dbReference>
<name>A0A4R1SBA7_HYDET</name>
<evidence type="ECO:0000259" key="8">
    <source>
        <dbReference type="PROSITE" id="PS50928"/>
    </source>
</evidence>